<dbReference type="AlphaFoldDB" id="A0A182WN91"/>
<dbReference type="Proteomes" id="UP000075920">
    <property type="component" value="Unassembled WGS sequence"/>
</dbReference>
<organism evidence="2 3">
    <name type="scientific">Anopheles minimus</name>
    <dbReference type="NCBI Taxonomy" id="112268"/>
    <lineage>
        <taxon>Eukaryota</taxon>
        <taxon>Metazoa</taxon>
        <taxon>Ecdysozoa</taxon>
        <taxon>Arthropoda</taxon>
        <taxon>Hexapoda</taxon>
        <taxon>Insecta</taxon>
        <taxon>Pterygota</taxon>
        <taxon>Neoptera</taxon>
        <taxon>Endopterygota</taxon>
        <taxon>Diptera</taxon>
        <taxon>Nematocera</taxon>
        <taxon>Culicoidea</taxon>
        <taxon>Culicidae</taxon>
        <taxon>Anophelinae</taxon>
        <taxon>Anopheles</taxon>
    </lineage>
</organism>
<protein>
    <submittedName>
        <fullName evidence="2">Uncharacterized protein</fullName>
    </submittedName>
</protein>
<reference evidence="3" key="1">
    <citation type="submission" date="2013-03" db="EMBL/GenBank/DDBJ databases">
        <title>The Genome Sequence of Anopheles minimus MINIMUS1.</title>
        <authorList>
            <consortium name="The Broad Institute Genomics Platform"/>
            <person name="Neafsey D.E."/>
            <person name="Walton C."/>
            <person name="Walker B."/>
            <person name="Young S.K."/>
            <person name="Zeng Q."/>
            <person name="Gargeya S."/>
            <person name="Fitzgerald M."/>
            <person name="Haas B."/>
            <person name="Abouelleil A."/>
            <person name="Allen A.W."/>
            <person name="Alvarado L."/>
            <person name="Arachchi H.M."/>
            <person name="Berlin A.M."/>
            <person name="Chapman S.B."/>
            <person name="Gainer-Dewar J."/>
            <person name="Goldberg J."/>
            <person name="Griggs A."/>
            <person name="Gujja S."/>
            <person name="Hansen M."/>
            <person name="Howarth C."/>
            <person name="Imamovic A."/>
            <person name="Ireland A."/>
            <person name="Larimer J."/>
            <person name="McCowan C."/>
            <person name="Murphy C."/>
            <person name="Pearson M."/>
            <person name="Poon T.W."/>
            <person name="Priest M."/>
            <person name="Roberts A."/>
            <person name="Saif S."/>
            <person name="Shea T."/>
            <person name="Sisk P."/>
            <person name="Sykes S."/>
            <person name="Wortman J."/>
            <person name="Nusbaum C."/>
            <person name="Birren B."/>
        </authorList>
    </citation>
    <scope>NUCLEOTIDE SEQUENCE [LARGE SCALE GENOMIC DNA]</scope>
    <source>
        <strain evidence="3">MINIMUS1</strain>
    </source>
</reference>
<sequence length="63" mass="7341">MKGLLILACLLMFVTMNIALAQDLGGHIPRIYGRLHAYNRGRQHAAYKHHQNGHRDWKHMVEH</sequence>
<evidence type="ECO:0000313" key="2">
    <source>
        <dbReference type="EnsemblMetazoa" id="AMIN014189-PA"/>
    </source>
</evidence>
<accession>A0A182WN91</accession>
<feature type="chain" id="PRO_5008141659" evidence="1">
    <location>
        <begin position="22"/>
        <end position="63"/>
    </location>
</feature>
<dbReference type="EnsemblMetazoa" id="AMIN014189-RA">
    <property type="protein sequence ID" value="AMIN014189-PA"/>
    <property type="gene ID" value="AMIN014189"/>
</dbReference>
<reference evidence="2" key="2">
    <citation type="submission" date="2020-05" db="UniProtKB">
        <authorList>
            <consortium name="EnsemblMetazoa"/>
        </authorList>
    </citation>
    <scope>IDENTIFICATION</scope>
    <source>
        <strain evidence="2">MINIMUS1</strain>
    </source>
</reference>
<dbReference type="VEuPathDB" id="VectorBase:AMIN014189"/>
<feature type="signal peptide" evidence="1">
    <location>
        <begin position="1"/>
        <end position="21"/>
    </location>
</feature>
<keyword evidence="1" id="KW-0732">Signal</keyword>
<keyword evidence="3" id="KW-1185">Reference proteome</keyword>
<evidence type="ECO:0000256" key="1">
    <source>
        <dbReference type="SAM" id="SignalP"/>
    </source>
</evidence>
<proteinExistence type="predicted"/>
<name>A0A182WN91_9DIPT</name>
<evidence type="ECO:0000313" key="3">
    <source>
        <dbReference type="Proteomes" id="UP000075920"/>
    </source>
</evidence>